<name>A0A495JAK3_9SPHI</name>
<keyword evidence="3" id="KW-1185">Reference proteome</keyword>
<organism evidence="2 3">
    <name type="scientific">Mucilaginibacter gracilis</name>
    <dbReference type="NCBI Taxonomy" id="423350"/>
    <lineage>
        <taxon>Bacteria</taxon>
        <taxon>Pseudomonadati</taxon>
        <taxon>Bacteroidota</taxon>
        <taxon>Sphingobacteriia</taxon>
        <taxon>Sphingobacteriales</taxon>
        <taxon>Sphingobacteriaceae</taxon>
        <taxon>Mucilaginibacter</taxon>
    </lineage>
</organism>
<keyword evidence="1" id="KW-0812">Transmembrane</keyword>
<protein>
    <recommendedName>
        <fullName evidence="4">DUF2975 family protein</fullName>
    </recommendedName>
</protein>
<dbReference type="AlphaFoldDB" id="A0A495JAK3"/>
<feature type="transmembrane region" description="Helical" evidence="1">
    <location>
        <begin position="174"/>
        <end position="194"/>
    </location>
</feature>
<comment type="caution">
    <text evidence="2">The sequence shown here is derived from an EMBL/GenBank/DDBJ whole genome shotgun (WGS) entry which is preliminary data.</text>
</comment>
<evidence type="ECO:0008006" key="4">
    <source>
        <dbReference type="Google" id="ProtNLM"/>
    </source>
</evidence>
<dbReference type="Proteomes" id="UP000268007">
    <property type="component" value="Unassembled WGS sequence"/>
</dbReference>
<feature type="transmembrane region" description="Helical" evidence="1">
    <location>
        <begin position="134"/>
        <end position="154"/>
    </location>
</feature>
<feature type="transmembrane region" description="Helical" evidence="1">
    <location>
        <begin position="100"/>
        <end position="122"/>
    </location>
</feature>
<reference evidence="2 3" key="1">
    <citation type="submission" date="2018-10" db="EMBL/GenBank/DDBJ databases">
        <title>Genomic Encyclopedia of Archaeal and Bacterial Type Strains, Phase II (KMG-II): from individual species to whole genera.</title>
        <authorList>
            <person name="Goeker M."/>
        </authorList>
    </citation>
    <scope>NUCLEOTIDE SEQUENCE [LARGE SCALE GENOMIC DNA]</scope>
    <source>
        <strain evidence="2 3">DSM 18602</strain>
    </source>
</reference>
<dbReference type="EMBL" id="RBKU01000001">
    <property type="protein sequence ID" value="RKR85434.1"/>
    <property type="molecule type" value="Genomic_DNA"/>
</dbReference>
<keyword evidence="1" id="KW-0472">Membrane</keyword>
<sequence>MNKFFSFLFPASLIKSSIIWTVIFYVIMIMFQLTSSFNLKRYVLLENQKPNGEVMFNGVKYPASYTMQSALVEFEVTTPVEFLMLNNGDNNNAFAQADSFAGSVLKLALCVFVLIIIRNFNFADPFNPRHLKQISVLCNLGLIWLIFESLNYGYNMQWVNNSKHGLAGYKFGSHFNVIFFTTSIWILRMVISFYQRGVKNQHEMDLTI</sequence>
<evidence type="ECO:0000313" key="3">
    <source>
        <dbReference type="Proteomes" id="UP000268007"/>
    </source>
</evidence>
<keyword evidence="1" id="KW-1133">Transmembrane helix</keyword>
<evidence type="ECO:0000256" key="1">
    <source>
        <dbReference type="SAM" id="Phobius"/>
    </source>
</evidence>
<dbReference type="RefSeq" id="WP_121201484.1">
    <property type="nucleotide sequence ID" value="NZ_RBKU01000001.1"/>
</dbReference>
<proteinExistence type="predicted"/>
<gene>
    <name evidence="2" type="ORF">BDD43_5705</name>
</gene>
<evidence type="ECO:0000313" key="2">
    <source>
        <dbReference type="EMBL" id="RKR85434.1"/>
    </source>
</evidence>
<accession>A0A495JAK3</accession>
<feature type="transmembrane region" description="Helical" evidence="1">
    <location>
        <begin position="12"/>
        <end position="33"/>
    </location>
</feature>